<keyword evidence="5 7" id="KW-0234">DNA repair</keyword>
<dbReference type="RefSeq" id="WP_163986295.1">
    <property type="nucleotide sequence ID" value="NZ_WUEY01000003.1"/>
</dbReference>
<keyword evidence="3 7" id="KW-0227">DNA damage</keyword>
<dbReference type="HAMAP" id="MF_00201">
    <property type="entry name" value="RecO"/>
    <property type="match status" value="1"/>
</dbReference>
<organism evidence="9 10">
    <name type="scientific">Rhizobium lusitanum</name>
    <dbReference type="NCBI Taxonomy" id="293958"/>
    <lineage>
        <taxon>Bacteria</taxon>
        <taxon>Pseudomonadati</taxon>
        <taxon>Pseudomonadota</taxon>
        <taxon>Alphaproteobacteria</taxon>
        <taxon>Hyphomicrobiales</taxon>
        <taxon>Rhizobiaceae</taxon>
        <taxon>Rhizobium/Agrobacterium group</taxon>
        <taxon>Rhizobium</taxon>
    </lineage>
</organism>
<proteinExistence type="inferred from homology"/>
<dbReference type="Proteomes" id="UP000483035">
    <property type="component" value="Unassembled WGS sequence"/>
</dbReference>
<evidence type="ECO:0000256" key="1">
    <source>
        <dbReference type="ARBA" id="ARBA00007452"/>
    </source>
</evidence>
<feature type="domain" description="DNA replication/recombination mediator RecO N-terminal" evidence="8">
    <location>
        <begin position="1"/>
        <end position="70"/>
    </location>
</feature>
<evidence type="ECO:0000256" key="4">
    <source>
        <dbReference type="ARBA" id="ARBA00023172"/>
    </source>
</evidence>
<keyword evidence="4 7" id="KW-0233">DNA recombination</keyword>
<evidence type="ECO:0000256" key="2">
    <source>
        <dbReference type="ARBA" id="ARBA00021310"/>
    </source>
</evidence>
<dbReference type="Gene3D" id="1.20.1440.120">
    <property type="entry name" value="Recombination protein O, C-terminal domain"/>
    <property type="match status" value="1"/>
</dbReference>
<comment type="caution">
    <text evidence="9">The sequence shown here is derived from an EMBL/GenBank/DDBJ whole genome shotgun (WGS) entry which is preliminary data.</text>
</comment>
<dbReference type="InterPro" id="IPR012340">
    <property type="entry name" value="NA-bd_OB-fold"/>
</dbReference>
<evidence type="ECO:0000256" key="3">
    <source>
        <dbReference type="ARBA" id="ARBA00022763"/>
    </source>
</evidence>
<dbReference type="PANTHER" id="PTHR33991:SF1">
    <property type="entry name" value="DNA REPAIR PROTEIN RECO"/>
    <property type="match status" value="1"/>
</dbReference>
<dbReference type="Pfam" id="PF11967">
    <property type="entry name" value="RecO_N"/>
    <property type="match status" value="1"/>
</dbReference>
<evidence type="ECO:0000259" key="8">
    <source>
        <dbReference type="Pfam" id="PF11967"/>
    </source>
</evidence>
<dbReference type="NCBIfam" id="TIGR00613">
    <property type="entry name" value="reco"/>
    <property type="match status" value="1"/>
</dbReference>
<dbReference type="GO" id="GO:0043590">
    <property type="term" value="C:bacterial nucleoid"/>
    <property type="evidence" value="ECO:0007669"/>
    <property type="project" value="TreeGrafter"/>
</dbReference>
<evidence type="ECO:0000256" key="7">
    <source>
        <dbReference type="HAMAP-Rule" id="MF_00201"/>
    </source>
</evidence>
<dbReference type="Gene3D" id="2.40.50.140">
    <property type="entry name" value="Nucleic acid-binding proteins"/>
    <property type="match status" value="1"/>
</dbReference>
<name>A0A6L9U304_9HYPH</name>
<sequence>MQWQDHAIILGVKRLGENSVIAEVMTRARGRHMGLVRSGRSRAMQPVLQAGNLVEATWRARLHEHLGEFRMEPVTLRAARLMETATSVYGVQAMAALLRLLPERDPHPHLYDALDVILENLQNPADAGELFVRFELAVLNDLGFGLDLTECAATGVREDLAFVSPKSGRAVCRAAGMPWADKMLVLPSFLAAGAMAAADRESLAAAFRLTGFFLHRHVYEPRGIEIAVARDGFMQAALKAVAVASLDDAAVSPSLLAKG</sequence>
<dbReference type="InterPro" id="IPR042242">
    <property type="entry name" value="RecO_C"/>
</dbReference>
<dbReference type="SUPFAM" id="SSF50249">
    <property type="entry name" value="Nucleic acid-binding proteins"/>
    <property type="match status" value="1"/>
</dbReference>
<reference evidence="9 10" key="1">
    <citation type="submission" date="2019-12" db="EMBL/GenBank/DDBJ databases">
        <title>Rhizobium genotypes associated with high levels of biological nitrogen fixation by grain legumes in a temperate-maritime cropping system.</title>
        <authorList>
            <person name="Maluk M."/>
            <person name="Francesc Ferrando Molina F."/>
            <person name="Lopez Del Egido L."/>
            <person name="Lafos M."/>
            <person name="Langarica-Fuentes A."/>
            <person name="Gebre Yohannes G."/>
            <person name="Young M.W."/>
            <person name="Martin P."/>
            <person name="Gantlett R."/>
            <person name="Kenicer G."/>
            <person name="Hawes C."/>
            <person name="Begg G.S."/>
            <person name="Quilliam R.S."/>
            <person name="Squire G.R."/>
            <person name="Poole P.S."/>
            <person name="Young P.W."/>
            <person name="Iannetta P.M."/>
            <person name="James E.K."/>
        </authorList>
    </citation>
    <scope>NUCLEOTIDE SEQUENCE [LARGE SCALE GENOMIC DNA]</scope>
    <source>
        <strain evidence="9 10">JHI1118</strain>
    </source>
</reference>
<accession>A0A6L9U304</accession>
<evidence type="ECO:0000256" key="5">
    <source>
        <dbReference type="ARBA" id="ARBA00023204"/>
    </source>
</evidence>
<evidence type="ECO:0000313" key="10">
    <source>
        <dbReference type="Proteomes" id="UP000483035"/>
    </source>
</evidence>
<dbReference type="InterPro" id="IPR003717">
    <property type="entry name" value="RecO"/>
</dbReference>
<dbReference type="GO" id="GO:0006310">
    <property type="term" value="P:DNA recombination"/>
    <property type="evidence" value="ECO:0007669"/>
    <property type="project" value="UniProtKB-UniRule"/>
</dbReference>
<dbReference type="GO" id="GO:0006302">
    <property type="term" value="P:double-strand break repair"/>
    <property type="evidence" value="ECO:0007669"/>
    <property type="project" value="TreeGrafter"/>
</dbReference>
<dbReference type="InterPro" id="IPR037278">
    <property type="entry name" value="ARFGAP/RecO"/>
</dbReference>
<protein>
    <recommendedName>
        <fullName evidence="2 7">DNA repair protein RecO</fullName>
    </recommendedName>
    <alternativeName>
        <fullName evidence="6 7">Recombination protein O</fullName>
    </alternativeName>
</protein>
<dbReference type="InterPro" id="IPR022572">
    <property type="entry name" value="DNA_rep/recomb_RecO_N"/>
</dbReference>
<dbReference type="SUPFAM" id="SSF57863">
    <property type="entry name" value="ArfGap/RecO-like zinc finger"/>
    <property type="match status" value="1"/>
</dbReference>
<comment type="function">
    <text evidence="7">Involved in DNA repair and RecF pathway recombination.</text>
</comment>
<evidence type="ECO:0000256" key="6">
    <source>
        <dbReference type="ARBA" id="ARBA00033409"/>
    </source>
</evidence>
<dbReference type="Pfam" id="PF02565">
    <property type="entry name" value="RecO_C"/>
    <property type="match status" value="1"/>
</dbReference>
<gene>
    <name evidence="7 9" type="primary">recO</name>
    <name evidence="9" type="ORF">GR212_09945</name>
</gene>
<comment type="similarity">
    <text evidence="1 7">Belongs to the RecO family.</text>
</comment>
<evidence type="ECO:0000313" key="9">
    <source>
        <dbReference type="EMBL" id="NEI69889.1"/>
    </source>
</evidence>
<dbReference type="AlphaFoldDB" id="A0A6L9U304"/>
<dbReference type="PANTHER" id="PTHR33991">
    <property type="entry name" value="DNA REPAIR PROTEIN RECO"/>
    <property type="match status" value="1"/>
</dbReference>
<dbReference type="EMBL" id="WUEY01000003">
    <property type="protein sequence ID" value="NEI69889.1"/>
    <property type="molecule type" value="Genomic_DNA"/>
</dbReference>